<keyword evidence="3" id="KW-1185">Reference proteome</keyword>
<comment type="caution">
    <text evidence="2">The sequence shown here is derived from an EMBL/GenBank/DDBJ whole genome shotgun (WGS) entry which is preliminary data.</text>
</comment>
<feature type="region of interest" description="Disordered" evidence="1">
    <location>
        <begin position="31"/>
        <end position="53"/>
    </location>
</feature>
<proteinExistence type="predicted"/>
<protein>
    <submittedName>
        <fullName evidence="2">Uncharacterized protein</fullName>
    </submittedName>
</protein>
<evidence type="ECO:0000313" key="3">
    <source>
        <dbReference type="Proteomes" id="UP001381693"/>
    </source>
</evidence>
<organism evidence="2 3">
    <name type="scientific">Halocaridina rubra</name>
    <name type="common">Hawaiian red shrimp</name>
    <dbReference type="NCBI Taxonomy" id="373956"/>
    <lineage>
        <taxon>Eukaryota</taxon>
        <taxon>Metazoa</taxon>
        <taxon>Ecdysozoa</taxon>
        <taxon>Arthropoda</taxon>
        <taxon>Crustacea</taxon>
        <taxon>Multicrustacea</taxon>
        <taxon>Malacostraca</taxon>
        <taxon>Eumalacostraca</taxon>
        <taxon>Eucarida</taxon>
        <taxon>Decapoda</taxon>
        <taxon>Pleocyemata</taxon>
        <taxon>Caridea</taxon>
        <taxon>Atyoidea</taxon>
        <taxon>Atyidae</taxon>
        <taxon>Halocaridina</taxon>
    </lineage>
</organism>
<accession>A0AAN8WT11</accession>
<reference evidence="2 3" key="1">
    <citation type="submission" date="2023-11" db="EMBL/GenBank/DDBJ databases">
        <title>Halocaridina rubra genome assembly.</title>
        <authorList>
            <person name="Smith C."/>
        </authorList>
    </citation>
    <scope>NUCLEOTIDE SEQUENCE [LARGE SCALE GENOMIC DNA]</scope>
    <source>
        <strain evidence="2">EP-1</strain>
        <tissue evidence="2">Whole</tissue>
    </source>
</reference>
<dbReference type="EMBL" id="JAXCGZ010017614">
    <property type="protein sequence ID" value="KAK7067878.1"/>
    <property type="molecule type" value="Genomic_DNA"/>
</dbReference>
<evidence type="ECO:0000256" key="1">
    <source>
        <dbReference type="SAM" id="MobiDB-lite"/>
    </source>
</evidence>
<feature type="compositionally biased region" description="Polar residues" evidence="1">
    <location>
        <begin position="31"/>
        <end position="41"/>
    </location>
</feature>
<evidence type="ECO:0000313" key="2">
    <source>
        <dbReference type="EMBL" id="KAK7067878.1"/>
    </source>
</evidence>
<gene>
    <name evidence="2" type="ORF">SK128_016334</name>
</gene>
<dbReference type="AlphaFoldDB" id="A0AAN8WT11"/>
<sequence>MMMVLVPHSEALSKADHSQCMDKRTCSTCAGTNRASQSTSLARHRTGAKKSLSVQPKTTVFRATRVLLQLRRTYEYFHRAEVPVASPHKRRLRLVRAVTHGKTNVRTERDKERPQQAKVMVSAFVRSKSSVARSTFSFSSVTPCSIMLRPCFLHWQNLLERKLLGLWKREWRRAPFRHSVTLSPIRGCGPSEQPAFVFLSF</sequence>
<dbReference type="Proteomes" id="UP001381693">
    <property type="component" value="Unassembled WGS sequence"/>
</dbReference>
<name>A0AAN8WT11_HALRR</name>